<feature type="compositionally biased region" description="Basic and acidic residues" evidence="1">
    <location>
        <begin position="208"/>
        <end position="231"/>
    </location>
</feature>
<sequence>MYTPLGVNFLNAWNVPQIQPDKRVASPASHETRKIKRGITKRYLKALCCYEEELLKQVNHDIVETLYNQLGLPMARPKPMNAGNKDKDEDKERGNVTGTVSEHNTDYRTIQLARSRFHPVKEVREQAAANLVIMDRQEVEEWMENTANWAGTAENYENTGTNGVSMRRWTDNNNLVDNSNINSGADSDWPDDYEGQAQWDESDSSGIETKDEEIASSEDHQDEDYKPHDCADCSINFSLPSALPSEMESPTSSVTLSKRESTPTTEYSSTGQEGSDKRVSTVIESLAMVLNDKKILTVYLAGIEEGIKEARKIKTGKGAGRGKAVQRATKAQRHNGNWEREDNQKLSEEEEPLRWFEFEKMHVYDESSGQWALTVERRGRNYRLARASDIVTLDRMTEKIKSLVIGNQDWNTGTVPEWATATGPGWFN</sequence>
<feature type="region of interest" description="Disordered" evidence="1">
    <location>
        <begin position="153"/>
        <end position="277"/>
    </location>
</feature>
<feature type="compositionally biased region" description="Low complexity" evidence="1">
    <location>
        <begin position="171"/>
        <end position="183"/>
    </location>
</feature>
<protein>
    <submittedName>
        <fullName evidence="2">Uncharacterized protein</fullName>
    </submittedName>
</protein>
<proteinExistence type="predicted"/>
<name>A0A194VIV7_CYTMA</name>
<evidence type="ECO:0000256" key="1">
    <source>
        <dbReference type="SAM" id="MobiDB-lite"/>
    </source>
</evidence>
<dbReference type="Proteomes" id="UP000078559">
    <property type="component" value="Unassembled WGS sequence"/>
</dbReference>
<feature type="compositionally biased region" description="Basic and acidic residues" evidence="1">
    <location>
        <begin position="336"/>
        <end position="346"/>
    </location>
</feature>
<feature type="compositionally biased region" description="Polar residues" evidence="1">
    <location>
        <begin position="248"/>
        <end position="273"/>
    </location>
</feature>
<dbReference type="SMR" id="A0A194VIV7"/>
<feature type="compositionally biased region" description="Polar residues" evidence="1">
    <location>
        <begin position="153"/>
        <end position="164"/>
    </location>
</feature>
<dbReference type="AlphaFoldDB" id="A0A194VIV7"/>
<keyword evidence="3" id="KW-1185">Reference proteome</keyword>
<accession>A0A194VIV7</accession>
<feature type="compositionally biased region" description="Basic and acidic residues" evidence="1">
    <location>
        <begin position="84"/>
        <end position="94"/>
    </location>
</feature>
<feature type="region of interest" description="Disordered" evidence="1">
    <location>
        <begin position="76"/>
        <end position="100"/>
    </location>
</feature>
<gene>
    <name evidence="2" type="ORF">VM1G_10731</name>
</gene>
<feature type="region of interest" description="Disordered" evidence="1">
    <location>
        <begin position="318"/>
        <end position="346"/>
    </location>
</feature>
<dbReference type="OrthoDB" id="5242758at2759"/>
<evidence type="ECO:0000313" key="2">
    <source>
        <dbReference type="EMBL" id="KUI63908.1"/>
    </source>
</evidence>
<organism evidence="2 3">
    <name type="scientific">Cytospora mali</name>
    <name type="common">Apple Valsa canker fungus</name>
    <name type="synonym">Valsa mali</name>
    <dbReference type="NCBI Taxonomy" id="578113"/>
    <lineage>
        <taxon>Eukaryota</taxon>
        <taxon>Fungi</taxon>
        <taxon>Dikarya</taxon>
        <taxon>Ascomycota</taxon>
        <taxon>Pezizomycotina</taxon>
        <taxon>Sordariomycetes</taxon>
        <taxon>Sordariomycetidae</taxon>
        <taxon>Diaporthales</taxon>
        <taxon>Cytosporaceae</taxon>
        <taxon>Cytospora</taxon>
    </lineage>
</organism>
<evidence type="ECO:0000313" key="3">
    <source>
        <dbReference type="Proteomes" id="UP000078559"/>
    </source>
</evidence>
<reference evidence="2" key="1">
    <citation type="submission" date="2014-12" db="EMBL/GenBank/DDBJ databases">
        <title>Genome Sequence of Valsa Canker Pathogens Uncovers a Specific Adaption of Colonization on Woody Bark.</title>
        <authorList>
            <person name="Yin Z."/>
            <person name="Liu H."/>
            <person name="Gao X."/>
            <person name="Li Z."/>
            <person name="Song N."/>
            <person name="Ke X."/>
            <person name="Dai Q."/>
            <person name="Wu Y."/>
            <person name="Sun Y."/>
            <person name="Xu J.-R."/>
            <person name="Kang Z.K."/>
            <person name="Wang L."/>
            <person name="Huang L."/>
        </authorList>
    </citation>
    <scope>NUCLEOTIDE SEQUENCE [LARGE SCALE GENOMIC DNA]</scope>
    <source>
        <strain evidence="2">03-8</strain>
    </source>
</reference>
<dbReference type="EMBL" id="KN796115">
    <property type="protein sequence ID" value="KUI63908.1"/>
    <property type="molecule type" value="Genomic_DNA"/>
</dbReference>